<dbReference type="CDD" id="cd07185">
    <property type="entry name" value="OmpA_C-like"/>
    <property type="match status" value="1"/>
</dbReference>
<proteinExistence type="predicted"/>
<organism evidence="9 10">
    <name type="scientific">Acinetobacter baumannii 99063</name>
    <dbReference type="NCBI Taxonomy" id="1310630"/>
    <lineage>
        <taxon>Bacteria</taxon>
        <taxon>Pseudomonadati</taxon>
        <taxon>Pseudomonadota</taxon>
        <taxon>Gammaproteobacteria</taxon>
        <taxon>Moraxellales</taxon>
        <taxon>Moraxellaceae</taxon>
        <taxon>Acinetobacter</taxon>
        <taxon>Acinetobacter calcoaceticus/baumannii complex</taxon>
    </lineage>
</organism>
<dbReference type="EMBL" id="JEXJ01000259">
    <property type="protein sequence ID" value="EXC38215.1"/>
    <property type="molecule type" value="Genomic_DNA"/>
</dbReference>
<dbReference type="InterPro" id="IPR036737">
    <property type="entry name" value="OmpA-like_sf"/>
</dbReference>
<evidence type="ECO:0000313" key="10">
    <source>
        <dbReference type="Proteomes" id="UP000020735"/>
    </source>
</evidence>
<dbReference type="InterPro" id="IPR006690">
    <property type="entry name" value="OMPA-like_CS"/>
</dbReference>
<dbReference type="Gene3D" id="3.30.1330.60">
    <property type="entry name" value="OmpA-like domain"/>
    <property type="match status" value="1"/>
</dbReference>
<dbReference type="PROSITE" id="PS01068">
    <property type="entry name" value="OMPA_1"/>
    <property type="match status" value="1"/>
</dbReference>
<name>A0A009T1J5_ACIBA</name>
<evidence type="ECO:0000313" key="8">
    <source>
        <dbReference type="EMBL" id="EXC38215.1"/>
    </source>
</evidence>
<dbReference type="InterPro" id="IPR006665">
    <property type="entry name" value="OmpA-like"/>
</dbReference>
<dbReference type="PATRIC" id="fig|1310630.3.peg.3695"/>
<keyword evidence="2 4" id="KW-0472">Membrane</keyword>
<feature type="signal peptide" evidence="5">
    <location>
        <begin position="1"/>
        <end position="28"/>
    </location>
</feature>
<feature type="domain" description="OmpA-like" evidence="6">
    <location>
        <begin position="162"/>
        <end position="292"/>
    </location>
</feature>
<protein>
    <submittedName>
        <fullName evidence="9">OmpA family protein</fullName>
    </submittedName>
</protein>
<comment type="subcellular location">
    <subcellularLocation>
        <location evidence="1">Cell outer membrane</location>
    </subcellularLocation>
</comment>
<dbReference type="EMBL" id="JEXJ01000272">
    <property type="protein sequence ID" value="EXC37563.1"/>
    <property type="molecule type" value="Genomic_DNA"/>
</dbReference>
<reference evidence="9 10" key="1">
    <citation type="submission" date="2014-02" db="EMBL/GenBank/DDBJ databases">
        <title>Comparative genomics and transcriptomics to identify genetic mechanisms underlying the emergence of carbapenem resistant Acinetobacter baumannii (CRAb).</title>
        <authorList>
            <person name="Harris A.D."/>
            <person name="Johnson K.J."/>
            <person name="George J."/>
            <person name="Shefchek K."/>
            <person name="Daugherty S.C."/>
            <person name="Parankush S."/>
            <person name="Sadzewicz L."/>
            <person name="Tallon L."/>
            <person name="Sengamalay N."/>
            <person name="Hazen T.H."/>
            <person name="Rasko D.A."/>
        </authorList>
    </citation>
    <scope>NUCLEOTIDE SEQUENCE [LARGE SCALE GENOMIC DNA]</scope>
    <source>
        <strain evidence="9 10">99063</strain>
    </source>
</reference>
<dbReference type="GO" id="GO:0009279">
    <property type="term" value="C:cell outer membrane"/>
    <property type="evidence" value="ECO:0007669"/>
    <property type="project" value="UniProtKB-SubCell"/>
</dbReference>
<evidence type="ECO:0000256" key="2">
    <source>
        <dbReference type="ARBA" id="ARBA00023136"/>
    </source>
</evidence>
<feature type="chain" id="PRO_5007366953" evidence="5">
    <location>
        <begin position="29"/>
        <end position="293"/>
    </location>
</feature>
<evidence type="ECO:0000313" key="7">
    <source>
        <dbReference type="EMBL" id="EXC37563.1"/>
    </source>
</evidence>
<dbReference type="InterPro" id="IPR050330">
    <property type="entry name" value="Bact_OuterMem_StrucFunc"/>
</dbReference>
<accession>A0A009T1J5</accession>
<dbReference type="PROSITE" id="PS51123">
    <property type="entry name" value="OMPA_2"/>
    <property type="match status" value="1"/>
</dbReference>
<evidence type="ECO:0000256" key="3">
    <source>
        <dbReference type="ARBA" id="ARBA00023237"/>
    </source>
</evidence>
<gene>
    <name evidence="9" type="ORF">J529_3832</name>
    <name evidence="8" type="ORF">J529_4408</name>
    <name evidence="7" type="ORF">J529_4443</name>
</gene>
<dbReference type="PANTHER" id="PTHR30329">
    <property type="entry name" value="STATOR ELEMENT OF FLAGELLAR MOTOR COMPLEX"/>
    <property type="match status" value="1"/>
</dbReference>
<dbReference type="PRINTS" id="PR01021">
    <property type="entry name" value="OMPADOMAIN"/>
</dbReference>
<dbReference type="Proteomes" id="UP000020735">
    <property type="component" value="Unassembled WGS sequence"/>
</dbReference>
<dbReference type="InterPro" id="IPR006664">
    <property type="entry name" value="OMP_bac"/>
</dbReference>
<evidence type="ECO:0000259" key="6">
    <source>
        <dbReference type="PROSITE" id="PS51123"/>
    </source>
</evidence>
<evidence type="ECO:0000256" key="4">
    <source>
        <dbReference type="PROSITE-ProRule" id="PRU00473"/>
    </source>
</evidence>
<dbReference type="SUPFAM" id="SSF103088">
    <property type="entry name" value="OmpA-like"/>
    <property type="match status" value="1"/>
</dbReference>
<keyword evidence="3" id="KW-0998">Cell outer membrane</keyword>
<dbReference type="EMBL" id="JEXJ01000122">
    <property type="protein sequence ID" value="EXC45231.1"/>
    <property type="molecule type" value="Genomic_DNA"/>
</dbReference>
<evidence type="ECO:0000256" key="5">
    <source>
        <dbReference type="SAM" id="SignalP"/>
    </source>
</evidence>
<keyword evidence="5" id="KW-0732">Signal</keyword>
<dbReference type="PANTHER" id="PTHR30329:SF21">
    <property type="entry name" value="LIPOPROTEIN YIAD-RELATED"/>
    <property type="match status" value="1"/>
</dbReference>
<dbReference type="AlphaFoldDB" id="A0A009T1J5"/>
<dbReference type="Pfam" id="PF00691">
    <property type="entry name" value="OmpA"/>
    <property type="match status" value="1"/>
</dbReference>
<evidence type="ECO:0000313" key="9">
    <source>
        <dbReference type="EMBL" id="EXC45231.1"/>
    </source>
</evidence>
<comment type="caution">
    <text evidence="9">The sequence shown here is derived from an EMBL/GenBank/DDBJ whole genome shotgun (WGS) entry which is preliminary data.</text>
</comment>
<sequence>MLEIVLSPQGVVMLRLSLLALVASLGVAACTSSSYTKPSDLRFQKKTQENNQPIVLKRDEKLCGGDTAEQQNCPIEFYIDSIKAGNFYINNSAQYALKPETYNFKVKNCTEESCQSCDVDLNVGKLTSNEFVLSVNTDSKPFISNNGHPLSCEVKHQVAAQEQTIRVDLAADTLFKFNGSSLDDLLPKGRQEVLNVASQIHNNFVSVSRINLVGHTDRLGSDSYNNQLGQNRADTVRNLLVQNGVAGNMISTASAGKSQPVTDGCFYVKQREELKACLQPDRRVTVEITGITK</sequence>
<evidence type="ECO:0000256" key="1">
    <source>
        <dbReference type="ARBA" id="ARBA00004442"/>
    </source>
</evidence>